<accession>A0A0B1T7J0</accession>
<gene>
    <name evidence="1" type="ORF">OESDEN_08361</name>
</gene>
<dbReference type="Proteomes" id="UP000053660">
    <property type="component" value="Unassembled WGS sequence"/>
</dbReference>
<organism evidence="1 2">
    <name type="scientific">Oesophagostomum dentatum</name>
    <name type="common">Nodular worm</name>
    <dbReference type="NCBI Taxonomy" id="61180"/>
    <lineage>
        <taxon>Eukaryota</taxon>
        <taxon>Metazoa</taxon>
        <taxon>Ecdysozoa</taxon>
        <taxon>Nematoda</taxon>
        <taxon>Chromadorea</taxon>
        <taxon>Rhabditida</taxon>
        <taxon>Rhabditina</taxon>
        <taxon>Rhabditomorpha</taxon>
        <taxon>Strongyloidea</taxon>
        <taxon>Strongylidae</taxon>
        <taxon>Oesophagostomum</taxon>
    </lineage>
</organism>
<dbReference type="AlphaFoldDB" id="A0A0B1T7J0"/>
<keyword evidence="2" id="KW-1185">Reference proteome</keyword>
<evidence type="ECO:0000313" key="2">
    <source>
        <dbReference type="Proteomes" id="UP000053660"/>
    </source>
</evidence>
<reference evidence="1 2" key="1">
    <citation type="submission" date="2014-03" db="EMBL/GenBank/DDBJ databases">
        <title>Draft genome of the hookworm Oesophagostomum dentatum.</title>
        <authorList>
            <person name="Mitreva M."/>
        </authorList>
    </citation>
    <scope>NUCLEOTIDE SEQUENCE [LARGE SCALE GENOMIC DNA]</scope>
    <source>
        <strain evidence="1 2">OD-Hann</strain>
    </source>
</reference>
<dbReference type="EMBL" id="KN551833">
    <property type="protein sequence ID" value="KHJ91762.1"/>
    <property type="molecule type" value="Genomic_DNA"/>
</dbReference>
<sequence>MSRRLPPLDICWSIRCCVGFCVRFSTTVRPHSARTSRAVDSLLLLRGVSK</sequence>
<proteinExistence type="predicted"/>
<name>A0A0B1T7J0_OESDE</name>
<evidence type="ECO:0000313" key="1">
    <source>
        <dbReference type="EMBL" id="KHJ91762.1"/>
    </source>
</evidence>
<protein>
    <submittedName>
        <fullName evidence="1">Uncharacterized protein</fullName>
    </submittedName>
</protein>